<dbReference type="InterPro" id="IPR039460">
    <property type="entry name" value="SUPT7L/Spt7"/>
</dbReference>
<dbReference type="GO" id="GO:0046982">
    <property type="term" value="F:protein heterodimerization activity"/>
    <property type="evidence" value="ECO:0007669"/>
    <property type="project" value="InterPro"/>
</dbReference>
<feature type="compositionally biased region" description="Acidic residues" evidence="1">
    <location>
        <begin position="7"/>
        <end position="34"/>
    </location>
</feature>
<organism evidence="2 3">
    <name type="scientific">Rhynocoris fuscipes</name>
    <dbReference type="NCBI Taxonomy" id="488301"/>
    <lineage>
        <taxon>Eukaryota</taxon>
        <taxon>Metazoa</taxon>
        <taxon>Ecdysozoa</taxon>
        <taxon>Arthropoda</taxon>
        <taxon>Hexapoda</taxon>
        <taxon>Insecta</taxon>
        <taxon>Pterygota</taxon>
        <taxon>Neoptera</taxon>
        <taxon>Paraneoptera</taxon>
        <taxon>Hemiptera</taxon>
        <taxon>Heteroptera</taxon>
        <taxon>Panheteroptera</taxon>
        <taxon>Cimicomorpha</taxon>
        <taxon>Reduviidae</taxon>
        <taxon>Harpactorinae</taxon>
        <taxon>Harpactorini</taxon>
        <taxon>Rhynocoris</taxon>
    </lineage>
</organism>
<dbReference type="EMBL" id="JAPXFL010000010">
    <property type="protein sequence ID" value="KAK9500299.1"/>
    <property type="molecule type" value="Genomic_DNA"/>
</dbReference>
<evidence type="ECO:0000313" key="3">
    <source>
        <dbReference type="Proteomes" id="UP001461498"/>
    </source>
</evidence>
<dbReference type="GO" id="GO:0003713">
    <property type="term" value="F:transcription coactivator activity"/>
    <property type="evidence" value="ECO:0007669"/>
    <property type="project" value="TreeGrafter"/>
</dbReference>
<evidence type="ECO:0000313" key="2">
    <source>
        <dbReference type="EMBL" id="KAK9500299.1"/>
    </source>
</evidence>
<proteinExistence type="predicted"/>
<sequence>MESREETLEEEEDDEDDGEDDEEDDGEASAEEEATSGTSAGSQDDLRNTSSTVPGTKSELPKELEAVIRAAYKPEGPKVVFPFRIPDENDNKEDEEVPYEYYRTNDIIHHTIRLNQHYRIMSTLLHIAQNTKGTEFRKFPPIPDMVIRKRKVKKFKNFEYPLPVYQYPRPYLEKKTIQTMLQKSVLIILAQLGVDKATKSVVLVLVDVVKEFLRKMCLTCNTYCQWDLTRGHMDFRAVMQRTLVDMGLRRGQEDIKEYCESIVKTRNRAFRKTFHLVRLYLKTVHAARQRARLLGAPSTSRPTAKPNNARTMLPQQGLSVYLPRGMQTITVMERGRRPHMRRTPTFPTSAPSPILASKFAATYAQQKAKEEPPELSAILRPPSEPNESQQ</sequence>
<keyword evidence="3" id="KW-1185">Reference proteome</keyword>
<comment type="caution">
    <text evidence="2">The sequence shown here is derived from an EMBL/GenBank/DDBJ whole genome shotgun (WGS) entry which is preliminary data.</text>
</comment>
<reference evidence="2 3" key="1">
    <citation type="submission" date="2022-12" db="EMBL/GenBank/DDBJ databases">
        <title>Chromosome-level genome assembly of true bugs.</title>
        <authorList>
            <person name="Ma L."/>
            <person name="Li H."/>
        </authorList>
    </citation>
    <scope>NUCLEOTIDE SEQUENCE [LARGE SCALE GENOMIC DNA]</scope>
    <source>
        <strain evidence="2">Lab_2022b</strain>
    </source>
</reference>
<evidence type="ECO:0000256" key="1">
    <source>
        <dbReference type="SAM" id="MobiDB-lite"/>
    </source>
</evidence>
<gene>
    <name evidence="2" type="ORF">O3M35_001585</name>
</gene>
<name>A0AAW1CP01_9HEMI</name>
<feature type="region of interest" description="Disordered" evidence="1">
    <location>
        <begin position="1"/>
        <end position="61"/>
    </location>
</feature>
<dbReference type="AlphaFoldDB" id="A0AAW1CP01"/>
<feature type="region of interest" description="Disordered" evidence="1">
    <location>
        <begin position="363"/>
        <end position="390"/>
    </location>
</feature>
<accession>A0AAW1CP01</accession>
<dbReference type="Gene3D" id="1.10.20.10">
    <property type="entry name" value="Histone, subunit A"/>
    <property type="match status" value="1"/>
</dbReference>
<dbReference type="GO" id="GO:0000124">
    <property type="term" value="C:SAGA complex"/>
    <property type="evidence" value="ECO:0007669"/>
    <property type="project" value="InterPro"/>
</dbReference>
<dbReference type="InterPro" id="IPR009072">
    <property type="entry name" value="Histone-fold"/>
</dbReference>
<dbReference type="Proteomes" id="UP001461498">
    <property type="component" value="Unassembled WGS sequence"/>
</dbReference>
<dbReference type="PANTHER" id="PTHR28598:SF1">
    <property type="entry name" value="STAGA COMPLEX 65 SUBUNIT GAMMA"/>
    <property type="match status" value="1"/>
</dbReference>
<dbReference type="PANTHER" id="PTHR28598">
    <property type="entry name" value="STAGA COMPLEX 65 SUBUNIT GAMMA"/>
    <property type="match status" value="1"/>
</dbReference>
<protein>
    <submittedName>
        <fullName evidence="2">Uncharacterized protein</fullName>
    </submittedName>
</protein>